<dbReference type="RefSeq" id="WP_132081951.1">
    <property type="nucleotide sequence ID" value="NZ_SLVU01000040.1"/>
</dbReference>
<name>A0A4V2RBJ1_9HYPH</name>
<evidence type="ECO:0000256" key="4">
    <source>
        <dbReference type="ARBA" id="ARBA00022475"/>
    </source>
</evidence>
<keyword evidence="5 9" id="KW-0997">Cell inner membrane</keyword>
<feature type="transmembrane region" description="Helical" evidence="9">
    <location>
        <begin position="53"/>
        <end position="76"/>
    </location>
</feature>
<gene>
    <name evidence="13" type="ORF">EV184_14025</name>
</gene>
<evidence type="ECO:0000259" key="12">
    <source>
        <dbReference type="Pfam" id="PF26002"/>
    </source>
</evidence>
<keyword evidence="7 9" id="KW-1133">Transmembrane helix</keyword>
<dbReference type="PANTHER" id="PTHR30386:SF17">
    <property type="entry name" value="ALKALINE PROTEASE SECRETION PROTEIN APRE"/>
    <property type="match status" value="1"/>
</dbReference>
<evidence type="ECO:0000256" key="5">
    <source>
        <dbReference type="ARBA" id="ARBA00022519"/>
    </source>
</evidence>
<evidence type="ECO:0000313" key="14">
    <source>
        <dbReference type="Proteomes" id="UP000295043"/>
    </source>
</evidence>
<evidence type="ECO:0000256" key="2">
    <source>
        <dbReference type="ARBA" id="ARBA00009477"/>
    </source>
</evidence>
<dbReference type="AlphaFoldDB" id="A0A4V2RBJ1"/>
<feature type="domain" description="AprE-like long alpha-helical hairpin" evidence="11">
    <location>
        <begin position="170"/>
        <end position="359"/>
    </location>
</feature>
<evidence type="ECO:0000256" key="1">
    <source>
        <dbReference type="ARBA" id="ARBA00004377"/>
    </source>
</evidence>
<comment type="similarity">
    <text evidence="2 9">Belongs to the membrane fusion protein (MFP) (TC 8.A.1) family.</text>
</comment>
<accession>A0A4V2RBJ1</accession>
<protein>
    <recommendedName>
        <fullName evidence="9">Membrane fusion protein (MFP) family protein</fullName>
    </recommendedName>
</protein>
<dbReference type="InterPro" id="IPR058781">
    <property type="entry name" value="HH_AprE-like"/>
</dbReference>
<feature type="transmembrane region" description="Helical" evidence="9">
    <location>
        <begin position="97"/>
        <end position="115"/>
    </location>
</feature>
<dbReference type="EMBL" id="SLVU01000040">
    <property type="protein sequence ID" value="TCN17250.1"/>
    <property type="molecule type" value="Genomic_DNA"/>
</dbReference>
<dbReference type="InterPro" id="IPR050739">
    <property type="entry name" value="MFP"/>
</dbReference>
<dbReference type="Proteomes" id="UP000295043">
    <property type="component" value="Unassembled WGS sequence"/>
</dbReference>
<evidence type="ECO:0000256" key="6">
    <source>
        <dbReference type="ARBA" id="ARBA00022692"/>
    </source>
</evidence>
<dbReference type="NCBIfam" id="TIGR01843">
    <property type="entry name" value="type_I_hlyD"/>
    <property type="match status" value="1"/>
</dbReference>
<evidence type="ECO:0000313" key="13">
    <source>
        <dbReference type="EMBL" id="TCN17250.1"/>
    </source>
</evidence>
<dbReference type="Pfam" id="PF25994">
    <property type="entry name" value="HH_AprE"/>
    <property type="match status" value="1"/>
</dbReference>
<feature type="coiled-coil region" evidence="10">
    <location>
        <begin position="231"/>
        <end position="265"/>
    </location>
</feature>
<feature type="coiled-coil region" evidence="10">
    <location>
        <begin position="326"/>
        <end position="353"/>
    </location>
</feature>
<organism evidence="13 14">
    <name type="scientific">Sinorhizobium americanum</name>
    <dbReference type="NCBI Taxonomy" id="194963"/>
    <lineage>
        <taxon>Bacteria</taxon>
        <taxon>Pseudomonadati</taxon>
        <taxon>Pseudomonadota</taxon>
        <taxon>Alphaproteobacteria</taxon>
        <taxon>Hyphomicrobiales</taxon>
        <taxon>Rhizobiaceae</taxon>
        <taxon>Sinorhizobium/Ensifer group</taxon>
        <taxon>Sinorhizobium</taxon>
    </lineage>
</organism>
<evidence type="ECO:0000256" key="8">
    <source>
        <dbReference type="ARBA" id="ARBA00023136"/>
    </source>
</evidence>
<evidence type="ECO:0000259" key="11">
    <source>
        <dbReference type="Pfam" id="PF25994"/>
    </source>
</evidence>
<evidence type="ECO:0000256" key="7">
    <source>
        <dbReference type="ARBA" id="ARBA00022989"/>
    </source>
</evidence>
<proteinExistence type="inferred from homology"/>
<keyword evidence="10" id="KW-0175">Coiled coil</keyword>
<dbReference type="PRINTS" id="PR01490">
    <property type="entry name" value="RTXTOXIND"/>
</dbReference>
<dbReference type="InterPro" id="IPR058982">
    <property type="entry name" value="Beta-barrel_AprE"/>
</dbReference>
<keyword evidence="6 9" id="KW-0812">Transmembrane</keyword>
<comment type="caution">
    <text evidence="13">The sequence shown here is derived from an EMBL/GenBank/DDBJ whole genome shotgun (WGS) entry which is preliminary data.</text>
</comment>
<dbReference type="Pfam" id="PF26002">
    <property type="entry name" value="Beta-barrel_AprE"/>
    <property type="match status" value="1"/>
</dbReference>
<dbReference type="Gene3D" id="2.40.30.170">
    <property type="match status" value="1"/>
</dbReference>
<evidence type="ECO:0000256" key="9">
    <source>
        <dbReference type="RuleBase" id="RU365093"/>
    </source>
</evidence>
<dbReference type="GO" id="GO:0015031">
    <property type="term" value="P:protein transport"/>
    <property type="evidence" value="ECO:0007669"/>
    <property type="project" value="InterPro"/>
</dbReference>
<keyword evidence="8 9" id="KW-0472">Membrane</keyword>
<dbReference type="InterPro" id="IPR010129">
    <property type="entry name" value="T1SS_HlyD"/>
</dbReference>
<dbReference type="PANTHER" id="PTHR30386">
    <property type="entry name" value="MEMBRANE FUSION SUBUNIT OF EMRAB-TOLC MULTIDRUG EFFLUX PUMP"/>
    <property type="match status" value="1"/>
</dbReference>
<feature type="domain" description="AprE-like beta-barrel" evidence="12">
    <location>
        <begin position="403"/>
        <end position="489"/>
    </location>
</feature>
<dbReference type="Gene3D" id="2.40.50.100">
    <property type="match status" value="1"/>
</dbReference>
<evidence type="ECO:0000256" key="10">
    <source>
        <dbReference type="SAM" id="Coils"/>
    </source>
</evidence>
<comment type="subcellular location">
    <subcellularLocation>
        <location evidence="1 9">Cell inner membrane</location>
        <topology evidence="1 9">Single-pass membrane protein</topology>
    </subcellularLocation>
</comment>
<sequence>MSDMLDLINFAVVWTETRLARATEELPAGYAATIATIRDQLALAGIPLSDTTIALIVSGTAAVAFFVLARMLRFSVRRGAEKSPDALTTATRMPRRLGLLAIILFILVLGGWSVLAPLASASLAPGVVSPDGYRKTVQHLEGGIIRSIHVREGDVVKIGDPLITLDDIRARSQDAEIRERLLHVLATEARLEAERTDAAEISLPDFLIHNSSSAGLKRLMEGQRQLFISRRAAHQGRIQILEARTRQLEEQNAGLREVIAAETEQIALIDEEITAAQDLLEKHLERKPRILALKRHRADIAAAKAANRAKIAENAQAVGETRLQLLTIAEERQEKLGAELAEMRRILAELKSQLPTREDILERTVIRAPLPGTVMNLRVTTERGVIDPGQPLLDLVPNDSGVVIDARVRPIDIERVRSGMSARVILTAYRQRNLPLIHGRLRSISADAIADERTGTTYFLAKVVVAPADLAKLDDVHLIPGMPAEVMLMDGEQSLFAYLLAPILDSGRRSLIEN</sequence>
<reference evidence="13 14" key="1">
    <citation type="submission" date="2019-03" db="EMBL/GenBank/DDBJ databases">
        <title>Genomic Encyclopedia of Type Strains, Phase IV (KMG-V): Genome sequencing to study the core and pangenomes of soil and plant-associated prokaryotes.</title>
        <authorList>
            <person name="Whitman W."/>
        </authorList>
    </citation>
    <scope>NUCLEOTIDE SEQUENCE [LARGE SCALE GENOMIC DNA]</scope>
    <source>
        <strain evidence="13 14">23C40</strain>
    </source>
</reference>
<comment type="caution">
    <text evidence="9">Lacks conserved residue(s) required for the propagation of feature annotation.</text>
</comment>
<keyword evidence="4 9" id="KW-1003">Cell membrane</keyword>
<keyword evidence="3 9" id="KW-0813">Transport</keyword>
<dbReference type="GO" id="GO:0005886">
    <property type="term" value="C:plasma membrane"/>
    <property type="evidence" value="ECO:0007669"/>
    <property type="project" value="UniProtKB-SubCell"/>
</dbReference>
<evidence type="ECO:0000256" key="3">
    <source>
        <dbReference type="ARBA" id="ARBA00022448"/>
    </source>
</evidence>